<sequence>MEWLLSSFLSLPSLAVPTSTELSLRESDFTVKDGFLSLPFKFSEAEIYVRVEYKRLFHKRTGYTLAEADKGLGSLPGFTSAANFMARFFICGGIVRNFKSDLKWVVENANRAVFYYYENLAENFSTYHRVIPDHDMKHIGGVEFVSSWCLRRFNELFYESEVNKRLELVSKTIFVPRLAAAARGVFEDFAHSILRRGGNFRLADGSIIILPPATIKHHYGNNFPFTTTDMDKYVLLPSQSYPLMDALAGRFKYLLQVTCSKSRSPMWKSDYDSLVDKCRLLCGREPIFLFVTPEGNSQMPYIKLKVPMKDTNGNVLRTPNGRVSFSTEDLKHWNRIILSRCCSS</sequence>
<gene>
    <name evidence="2" type="ORF">SELMODRAFT_430705</name>
</gene>
<dbReference type="AlphaFoldDB" id="D8TA83"/>
<feature type="chain" id="PRO_5013107625" evidence="1">
    <location>
        <begin position="16"/>
        <end position="344"/>
    </location>
</feature>
<evidence type="ECO:0000313" key="2">
    <source>
        <dbReference type="EMBL" id="EFJ06417.1"/>
    </source>
</evidence>
<organism evidence="3">
    <name type="scientific">Selaginella moellendorffii</name>
    <name type="common">Spikemoss</name>
    <dbReference type="NCBI Taxonomy" id="88036"/>
    <lineage>
        <taxon>Eukaryota</taxon>
        <taxon>Viridiplantae</taxon>
        <taxon>Streptophyta</taxon>
        <taxon>Embryophyta</taxon>
        <taxon>Tracheophyta</taxon>
        <taxon>Lycopodiopsida</taxon>
        <taxon>Selaginellales</taxon>
        <taxon>Selaginellaceae</taxon>
        <taxon>Selaginella</taxon>
    </lineage>
</organism>
<reference evidence="2 3" key="1">
    <citation type="journal article" date="2011" name="Science">
        <title>The Selaginella genome identifies genetic changes associated with the evolution of vascular plants.</title>
        <authorList>
            <person name="Banks J.A."/>
            <person name="Nishiyama T."/>
            <person name="Hasebe M."/>
            <person name="Bowman J.L."/>
            <person name="Gribskov M."/>
            <person name="dePamphilis C."/>
            <person name="Albert V.A."/>
            <person name="Aono N."/>
            <person name="Aoyama T."/>
            <person name="Ambrose B.A."/>
            <person name="Ashton N.W."/>
            <person name="Axtell M.J."/>
            <person name="Barker E."/>
            <person name="Barker M.S."/>
            <person name="Bennetzen J.L."/>
            <person name="Bonawitz N.D."/>
            <person name="Chapple C."/>
            <person name="Cheng C."/>
            <person name="Correa L.G."/>
            <person name="Dacre M."/>
            <person name="DeBarry J."/>
            <person name="Dreyer I."/>
            <person name="Elias M."/>
            <person name="Engstrom E.M."/>
            <person name="Estelle M."/>
            <person name="Feng L."/>
            <person name="Finet C."/>
            <person name="Floyd S.K."/>
            <person name="Frommer W.B."/>
            <person name="Fujita T."/>
            <person name="Gramzow L."/>
            <person name="Gutensohn M."/>
            <person name="Harholt J."/>
            <person name="Hattori M."/>
            <person name="Heyl A."/>
            <person name="Hirai T."/>
            <person name="Hiwatashi Y."/>
            <person name="Ishikawa M."/>
            <person name="Iwata M."/>
            <person name="Karol K.G."/>
            <person name="Koehler B."/>
            <person name="Kolukisaoglu U."/>
            <person name="Kubo M."/>
            <person name="Kurata T."/>
            <person name="Lalonde S."/>
            <person name="Li K."/>
            <person name="Li Y."/>
            <person name="Litt A."/>
            <person name="Lyons E."/>
            <person name="Manning G."/>
            <person name="Maruyama T."/>
            <person name="Michael T.P."/>
            <person name="Mikami K."/>
            <person name="Miyazaki S."/>
            <person name="Morinaga S."/>
            <person name="Murata T."/>
            <person name="Mueller-Roeber B."/>
            <person name="Nelson D.R."/>
            <person name="Obara M."/>
            <person name="Oguri Y."/>
            <person name="Olmstead R.G."/>
            <person name="Onodera N."/>
            <person name="Petersen B.L."/>
            <person name="Pils B."/>
            <person name="Prigge M."/>
            <person name="Rensing S.A."/>
            <person name="Riano-Pachon D.M."/>
            <person name="Roberts A.W."/>
            <person name="Sato Y."/>
            <person name="Scheller H.V."/>
            <person name="Schulz B."/>
            <person name="Schulz C."/>
            <person name="Shakirov E.V."/>
            <person name="Shibagaki N."/>
            <person name="Shinohara N."/>
            <person name="Shippen D.E."/>
            <person name="Soerensen I."/>
            <person name="Sotooka R."/>
            <person name="Sugimoto N."/>
            <person name="Sugita M."/>
            <person name="Sumikawa N."/>
            <person name="Tanurdzic M."/>
            <person name="Theissen G."/>
            <person name="Ulvskov P."/>
            <person name="Wakazuki S."/>
            <person name="Weng J.K."/>
            <person name="Willats W.W."/>
            <person name="Wipf D."/>
            <person name="Wolf P.G."/>
            <person name="Yang L."/>
            <person name="Zimmer A.D."/>
            <person name="Zhu Q."/>
            <person name="Mitros T."/>
            <person name="Hellsten U."/>
            <person name="Loque D."/>
            <person name="Otillar R."/>
            <person name="Salamov A."/>
            <person name="Schmutz J."/>
            <person name="Shapiro H."/>
            <person name="Lindquist E."/>
            <person name="Lucas S."/>
            <person name="Rokhsar D."/>
            <person name="Grigoriev I.V."/>
        </authorList>
    </citation>
    <scope>NUCLEOTIDE SEQUENCE [LARGE SCALE GENOMIC DNA]</scope>
</reference>
<accession>D8TA83</accession>
<dbReference type="HOGENOM" id="CLU_807525_0_0_1"/>
<keyword evidence="3" id="KW-1185">Reference proteome</keyword>
<keyword evidence="1" id="KW-0732">Signal</keyword>
<dbReference type="Gramene" id="EFJ06417">
    <property type="protein sequence ID" value="EFJ06417"/>
    <property type="gene ID" value="SELMODRAFT_430705"/>
</dbReference>
<evidence type="ECO:0000313" key="3">
    <source>
        <dbReference type="Proteomes" id="UP000001514"/>
    </source>
</evidence>
<protein>
    <submittedName>
        <fullName evidence="2">Uncharacterized protein</fullName>
    </submittedName>
</protein>
<evidence type="ECO:0000256" key="1">
    <source>
        <dbReference type="SAM" id="SignalP"/>
    </source>
</evidence>
<dbReference type="EMBL" id="GL377701">
    <property type="protein sequence ID" value="EFJ06417.1"/>
    <property type="molecule type" value="Genomic_DNA"/>
</dbReference>
<dbReference type="InParanoid" id="D8TA83"/>
<name>D8TA83_SELML</name>
<feature type="signal peptide" evidence="1">
    <location>
        <begin position="1"/>
        <end position="15"/>
    </location>
</feature>
<dbReference type="Proteomes" id="UP000001514">
    <property type="component" value="Unassembled WGS sequence"/>
</dbReference>
<proteinExistence type="predicted"/>
<dbReference type="KEGG" id="smo:SELMODRAFT_430705"/>